<proteinExistence type="predicted"/>
<name>A0AAE1Y7W7_9LAMI</name>
<evidence type="ECO:0000313" key="1">
    <source>
        <dbReference type="EMBL" id="KAK4425122.1"/>
    </source>
</evidence>
<reference evidence="1" key="2">
    <citation type="journal article" date="2024" name="Plant">
        <title>Genomic evolution and insights into agronomic trait innovations of Sesamum species.</title>
        <authorList>
            <person name="Miao H."/>
            <person name="Wang L."/>
            <person name="Qu L."/>
            <person name="Liu H."/>
            <person name="Sun Y."/>
            <person name="Le M."/>
            <person name="Wang Q."/>
            <person name="Wei S."/>
            <person name="Zheng Y."/>
            <person name="Lin W."/>
            <person name="Duan Y."/>
            <person name="Cao H."/>
            <person name="Xiong S."/>
            <person name="Wang X."/>
            <person name="Wei L."/>
            <person name="Li C."/>
            <person name="Ma Q."/>
            <person name="Ju M."/>
            <person name="Zhao R."/>
            <person name="Li G."/>
            <person name="Mu C."/>
            <person name="Tian Q."/>
            <person name="Mei H."/>
            <person name="Zhang T."/>
            <person name="Gao T."/>
            <person name="Zhang H."/>
        </authorList>
    </citation>
    <scope>NUCLEOTIDE SEQUENCE</scope>
    <source>
        <strain evidence="1">3651</strain>
    </source>
</reference>
<evidence type="ECO:0000313" key="2">
    <source>
        <dbReference type="Proteomes" id="UP001293254"/>
    </source>
</evidence>
<reference evidence="1" key="1">
    <citation type="submission" date="2020-06" db="EMBL/GenBank/DDBJ databases">
        <authorList>
            <person name="Li T."/>
            <person name="Hu X."/>
            <person name="Zhang T."/>
            <person name="Song X."/>
            <person name="Zhang H."/>
            <person name="Dai N."/>
            <person name="Sheng W."/>
            <person name="Hou X."/>
            <person name="Wei L."/>
        </authorList>
    </citation>
    <scope>NUCLEOTIDE SEQUENCE</scope>
    <source>
        <strain evidence="1">3651</strain>
        <tissue evidence="1">Leaf</tissue>
    </source>
</reference>
<dbReference type="Proteomes" id="UP001293254">
    <property type="component" value="Unassembled WGS sequence"/>
</dbReference>
<organism evidence="1 2">
    <name type="scientific">Sesamum alatum</name>
    <dbReference type="NCBI Taxonomy" id="300844"/>
    <lineage>
        <taxon>Eukaryota</taxon>
        <taxon>Viridiplantae</taxon>
        <taxon>Streptophyta</taxon>
        <taxon>Embryophyta</taxon>
        <taxon>Tracheophyta</taxon>
        <taxon>Spermatophyta</taxon>
        <taxon>Magnoliopsida</taxon>
        <taxon>eudicotyledons</taxon>
        <taxon>Gunneridae</taxon>
        <taxon>Pentapetalae</taxon>
        <taxon>asterids</taxon>
        <taxon>lamiids</taxon>
        <taxon>Lamiales</taxon>
        <taxon>Pedaliaceae</taxon>
        <taxon>Sesamum</taxon>
    </lineage>
</organism>
<evidence type="ECO:0008006" key="3">
    <source>
        <dbReference type="Google" id="ProtNLM"/>
    </source>
</evidence>
<dbReference type="EMBL" id="JACGWO010000006">
    <property type="protein sequence ID" value="KAK4425122.1"/>
    <property type="molecule type" value="Genomic_DNA"/>
</dbReference>
<dbReference type="AlphaFoldDB" id="A0AAE1Y7W7"/>
<keyword evidence="2" id="KW-1185">Reference proteome</keyword>
<accession>A0AAE1Y7W7</accession>
<sequence length="148" mass="16616">MPLTAHSLPSRRNASSPNQIRCILNVRYLVEASSRWRVGNGESIHIWVDRWVPSSTDFCPKLKPTGYDESSRVASLIDHDNGGWRVSTIRSLFYPLDVEAILTIPLGRTVDEDSLIWHFKLNGRFSVRSAHHLALSIAESSLASCSDQ</sequence>
<gene>
    <name evidence="1" type="ORF">Salat_1706100</name>
</gene>
<comment type="caution">
    <text evidence="1">The sequence shown here is derived from an EMBL/GenBank/DDBJ whole genome shotgun (WGS) entry which is preliminary data.</text>
</comment>
<protein>
    <recommendedName>
        <fullName evidence="3">Reverse transcriptase zinc-binding domain-containing protein</fullName>
    </recommendedName>
</protein>